<name>A0A1R3HR08_9ROSI</name>
<accession>A0A1R3HR08</accession>
<sequence>MAHTSYPALPLRLLTPRHKYYSKPFHYYERR</sequence>
<protein>
    <submittedName>
        <fullName evidence="1">Uncharacterized protein</fullName>
    </submittedName>
</protein>
<reference evidence="2" key="1">
    <citation type="submission" date="2013-09" db="EMBL/GenBank/DDBJ databases">
        <title>Corchorus olitorius genome sequencing.</title>
        <authorList>
            <person name="Alam M."/>
            <person name="Haque M.S."/>
            <person name="Islam M.S."/>
            <person name="Emdad E.M."/>
            <person name="Islam M.M."/>
            <person name="Ahmed B."/>
            <person name="Halim A."/>
            <person name="Hossen Q.M.M."/>
            <person name="Hossain M.Z."/>
            <person name="Ahmed R."/>
            <person name="Khan M.M."/>
            <person name="Islam R."/>
            <person name="Rashid M.M."/>
            <person name="Khan S.A."/>
            <person name="Rahman M.S."/>
            <person name="Alam M."/>
            <person name="Yahiya A.S."/>
            <person name="Khan M.S."/>
            <person name="Azam M.S."/>
            <person name="Haque T."/>
            <person name="Lashkar M.Z.H."/>
            <person name="Akhand A.I."/>
            <person name="Morshed G."/>
            <person name="Roy S."/>
            <person name="Uddin K.S."/>
            <person name="Rabeya T."/>
            <person name="Hossain A.S."/>
            <person name="Chowdhury A."/>
            <person name="Snigdha A.R."/>
            <person name="Mortoza M.S."/>
            <person name="Matin S.A."/>
            <person name="Hoque S.M.E."/>
            <person name="Islam M.K."/>
            <person name="Roy D.K."/>
            <person name="Haider R."/>
            <person name="Moosa M.M."/>
            <person name="Elias S.M."/>
            <person name="Hasan A.M."/>
            <person name="Jahan S."/>
            <person name="Shafiuddin M."/>
            <person name="Mahmood N."/>
            <person name="Shommy N.S."/>
        </authorList>
    </citation>
    <scope>NUCLEOTIDE SEQUENCE [LARGE SCALE GENOMIC DNA]</scope>
    <source>
        <strain evidence="2">cv. O-4</strain>
    </source>
</reference>
<organism evidence="1 2">
    <name type="scientific">Corchorus olitorius</name>
    <dbReference type="NCBI Taxonomy" id="93759"/>
    <lineage>
        <taxon>Eukaryota</taxon>
        <taxon>Viridiplantae</taxon>
        <taxon>Streptophyta</taxon>
        <taxon>Embryophyta</taxon>
        <taxon>Tracheophyta</taxon>
        <taxon>Spermatophyta</taxon>
        <taxon>Magnoliopsida</taxon>
        <taxon>eudicotyledons</taxon>
        <taxon>Gunneridae</taxon>
        <taxon>Pentapetalae</taxon>
        <taxon>rosids</taxon>
        <taxon>malvids</taxon>
        <taxon>Malvales</taxon>
        <taxon>Malvaceae</taxon>
        <taxon>Grewioideae</taxon>
        <taxon>Apeibeae</taxon>
        <taxon>Corchorus</taxon>
    </lineage>
</organism>
<evidence type="ECO:0000313" key="1">
    <source>
        <dbReference type="EMBL" id="OMO72836.1"/>
    </source>
</evidence>
<keyword evidence="2" id="KW-1185">Reference proteome</keyword>
<dbReference type="Proteomes" id="UP000187203">
    <property type="component" value="Unassembled WGS sequence"/>
</dbReference>
<proteinExistence type="predicted"/>
<dbReference type="AlphaFoldDB" id="A0A1R3HR08"/>
<gene>
    <name evidence="1" type="ORF">COLO4_27433</name>
</gene>
<comment type="caution">
    <text evidence="1">The sequence shown here is derived from an EMBL/GenBank/DDBJ whole genome shotgun (WGS) entry which is preliminary data.</text>
</comment>
<evidence type="ECO:0000313" key="2">
    <source>
        <dbReference type="Proteomes" id="UP000187203"/>
    </source>
</evidence>
<dbReference type="EMBL" id="AWUE01019563">
    <property type="protein sequence ID" value="OMO72836.1"/>
    <property type="molecule type" value="Genomic_DNA"/>
</dbReference>